<comment type="caution">
    <text evidence="2">The sequence shown here is derived from an EMBL/GenBank/DDBJ whole genome shotgun (WGS) entry which is preliminary data.</text>
</comment>
<keyword evidence="3" id="KW-1185">Reference proteome</keyword>
<evidence type="ECO:0000256" key="1">
    <source>
        <dbReference type="SAM" id="MobiDB-lite"/>
    </source>
</evidence>
<proteinExistence type="predicted"/>
<feature type="compositionally biased region" description="Basic and acidic residues" evidence="1">
    <location>
        <begin position="15"/>
        <end position="26"/>
    </location>
</feature>
<organism evidence="2 3">
    <name type="scientific">Gordonia prachuapensis</name>
    <dbReference type="NCBI Taxonomy" id="3115651"/>
    <lineage>
        <taxon>Bacteria</taxon>
        <taxon>Bacillati</taxon>
        <taxon>Actinomycetota</taxon>
        <taxon>Actinomycetes</taxon>
        <taxon>Mycobacteriales</taxon>
        <taxon>Gordoniaceae</taxon>
        <taxon>Gordonia</taxon>
    </lineage>
</organism>
<accession>A0ABU7MPB9</accession>
<name>A0ABU7MPB9_9ACTN</name>
<evidence type="ECO:0000313" key="3">
    <source>
        <dbReference type="Proteomes" id="UP001335729"/>
    </source>
</evidence>
<sequence length="377" mass="40712">MSPVSKKRRPKKKRGTDTRQRRHDPVDDHIRALGHAMRALRGEVDPLRSEAYASQLVSALTTRDEHDEDEAVVLGFLDTLADQNGPDYLALARAMSAVAPTARSRHAAAQAAELISGRGATEPSWNAYLGRASPLDTYEYADVFGDESTVMCTFTGPEEPHALVGFVNLSHRGGFFTDIVLTTSIDKAIAGFERYAAESNGLARFDSVPSSAASAVLAPALTESYRCVDVPEGVRELRALLGARLATLKRSELGMSANHRTGDNPQTDDAMAVLIADAPRIQAAVLQAWRDFGDEYDAGRTARLSPSKIRAFAQTVAVSDSDAAAALRSVLALQDQWSVTRMSPQVRAIVEAVIDETFPAPSGFSVDTSWIDELSEP</sequence>
<dbReference type="RefSeq" id="WP_330503015.1">
    <property type="nucleotide sequence ID" value="NZ_JAZDUE010000001.1"/>
</dbReference>
<feature type="compositionally biased region" description="Basic residues" evidence="1">
    <location>
        <begin position="1"/>
        <end position="14"/>
    </location>
</feature>
<feature type="region of interest" description="Disordered" evidence="1">
    <location>
        <begin position="1"/>
        <end position="26"/>
    </location>
</feature>
<gene>
    <name evidence="2" type="ORF">V1Y59_01280</name>
</gene>
<dbReference type="EMBL" id="JAZDUE010000001">
    <property type="protein sequence ID" value="MEE4021694.1"/>
    <property type="molecule type" value="Genomic_DNA"/>
</dbReference>
<evidence type="ECO:0000313" key="2">
    <source>
        <dbReference type="EMBL" id="MEE4021694.1"/>
    </source>
</evidence>
<reference evidence="2 3" key="1">
    <citation type="submission" date="2024-01" db="EMBL/GenBank/DDBJ databases">
        <title>Draft genome sequence of Gordonia sp. PKS22-38.</title>
        <authorList>
            <person name="Suphannarot A."/>
            <person name="Mingma R."/>
        </authorList>
    </citation>
    <scope>NUCLEOTIDE SEQUENCE [LARGE SCALE GENOMIC DNA]</scope>
    <source>
        <strain evidence="2 3">PKS22-38</strain>
    </source>
</reference>
<protein>
    <submittedName>
        <fullName evidence="2">Uncharacterized protein</fullName>
    </submittedName>
</protein>
<dbReference type="Proteomes" id="UP001335729">
    <property type="component" value="Unassembled WGS sequence"/>
</dbReference>